<keyword evidence="7 8" id="KW-0472">Membrane</keyword>
<evidence type="ECO:0000256" key="8">
    <source>
        <dbReference type="SAM" id="Phobius"/>
    </source>
</evidence>
<feature type="transmembrane region" description="Helical" evidence="8">
    <location>
        <begin position="205"/>
        <end position="227"/>
    </location>
</feature>
<dbReference type="EMBL" id="FNAI01000014">
    <property type="protein sequence ID" value="SDF20164.1"/>
    <property type="molecule type" value="Genomic_DNA"/>
</dbReference>
<sequence length="551" mass="63335">MKDNYKPLYILLFALALLVNFAGINVNFFTDDPGLYASLSKNMVYRHEFWELFTYNQDWLDKPHFPFWMVLGSFKLFGISVWAYRLPALLFFLLSLLYTWLFARKHYGDIVAATAVLILMTAQHLIMFNTDVRAEPYLMGLIIGAIYHIDRLNDRFTFGQLLMAALLTACAVMTKGIFVVGAIYGALIGQLLFTKKLKQLFSFKWIALLLLTFIFTLPELYALYIQFDAHPEKVVFGRQQVSGIKWFLWDSQFGRFINKGPITKPANGNIFFFVHTLLWAFAPWCLLFYFALYKNIKAIWQKVKLPEYFTLGGALPLLALFSLSKFQLPFYTNILFPLFAIITAPLCVAVLTKVDDKLRSAFQWIYILVFPVAVLVIHYFLQPGSSVLLWIDIVVFGIMVYLISSKAGQNNRKIFLLNCLAVLFANFYVNTVLYPTIASYNGQITAAAFVNEPQFANSPVYALKSENNVFQFYCDKPVSTILLEDFKKFNAPGNAVFFVGKWDVDYLTKNKAGFIIIRSFENYPQEAILPNFINKATRPQVLDRVYLISKN</sequence>
<keyword evidence="5 8" id="KW-0812">Transmembrane</keyword>
<feature type="transmembrane region" description="Helical" evidence="8">
    <location>
        <begin position="110"/>
        <end position="128"/>
    </location>
</feature>
<evidence type="ECO:0000259" key="9">
    <source>
        <dbReference type="Pfam" id="PF13231"/>
    </source>
</evidence>
<feature type="transmembrane region" description="Helical" evidence="8">
    <location>
        <begin position="7"/>
        <end position="29"/>
    </location>
</feature>
<feature type="transmembrane region" description="Helical" evidence="8">
    <location>
        <begin position="387"/>
        <end position="403"/>
    </location>
</feature>
<keyword evidence="11" id="KW-1185">Reference proteome</keyword>
<comment type="subcellular location">
    <subcellularLocation>
        <location evidence="1">Cell membrane</location>
        <topology evidence="1">Multi-pass membrane protein</topology>
    </subcellularLocation>
</comment>
<keyword evidence="3" id="KW-0328">Glycosyltransferase</keyword>
<dbReference type="RefSeq" id="WP_091153656.1">
    <property type="nucleotide sequence ID" value="NZ_FNAI01000014.1"/>
</dbReference>
<proteinExistence type="predicted"/>
<dbReference type="PANTHER" id="PTHR33908:SF11">
    <property type="entry name" value="MEMBRANE PROTEIN"/>
    <property type="match status" value="1"/>
</dbReference>
<keyword evidence="6 8" id="KW-1133">Transmembrane helix</keyword>
<keyword evidence="2" id="KW-1003">Cell membrane</keyword>
<protein>
    <submittedName>
        <fullName evidence="10">4-amino-4-deoxy-L-arabinose transferase</fullName>
    </submittedName>
</protein>
<evidence type="ECO:0000256" key="5">
    <source>
        <dbReference type="ARBA" id="ARBA00022692"/>
    </source>
</evidence>
<dbReference type="Pfam" id="PF13231">
    <property type="entry name" value="PMT_2"/>
    <property type="match status" value="1"/>
</dbReference>
<evidence type="ECO:0000313" key="11">
    <source>
        <dbReference type="Proteomes" id="UP000199072"/>
    </source>
</evidence>
<dbReference type="Proteomes" id="UP000199072">
    <property type="component" value="Unassembled WGS sequence"/>
</dbReference>
<dbReference type="OrthoDB" id="9178203at2"/>
<feature type="transmembrane region" description="Helical" evidence="8">
    <location>
        <begin position="364"/>
        <end position="381"/>
    </location>
</feature>
<name>A0A1G7J5V3_9SPHI</name>
<feature type="domain" description="Glycosyltransferase RgtA/B/C/D-like" evidence="9">
    <location>
        <begin position="61"/>
        <end position="220"/>
    </location>
</feature>
<evidence type="ECO:0000256" key="6">
    <source>
        <dbReference type="ARBA" id="ARBA00022989"/>
    </source>
</evidence>
<dbReference type="InterPro" id="IPR050297">
    <property type="entry name" value="LipidA_mod_glycosyltrf_83"/>
</dbReference>
<feature type="transmembrane region" description="Helical" evidence="8">
    <location>
        <begin position="270"/>
        <end position="293"/>
    </location>
</feature>
<feature type="transmembrane region" description="Helical" evidence="8">
    <location>
        <begin position="305"/>
        <end position="324"/>
    </location>
</feature>
<dbReference type="GO" id="GO:0016763">
    <property type="term" value="F:pentosyltransferase activity"/>
    <property type="evidence" value="ECO:0007669"/>
    <property type="project" value="TreeGrafter"/>
</dbReference>
<dbReference type="AlphaFoldDB" id="A0A1G7J5V3"/>
<dbReference type="GO" id="GO:0009103">
    <property type="term" value="P:lipopolysaccharide biosynthetic process"/>
    <property type="evidence" value="ECO:0007669"/>
    <property type="project" value="UniProtKB-ARBA"/>
</dbReference>
<evidence type="ECO:0000256" key="1">
    <source>
        <dbReference type="ARBA" id="ARBA00004651"/>
    </source>
</evidence>
<evidence type="ECO:0000256" key="3">
    <source>
        <dbReference type="ARBA" id="ARBA00022676"/>
    </source>
</evidence>
<feature type="transmembrane region" description="Helical" evidence="8">
    <location>
        <begin position="330"/>
        <end position="352"/>
    </location>
</feature>
<evidence type="ECO:0000256" key="7">
    <source>
        <dbReference type="ARBA" id="ARBA00023136"/>
    </source>
</evidence>
<evidence type="ECO:0000313" key="10">
    <source>
        <dbReference type="EMBL" id="SDF20164.1"/>
    </source>
</evidence>
<evidence type="ECO:0000256" key="2">
    <source>
        <dbReference type="ARBA" id="ARBA00022475"/>
    </source>
</evidence>
<dbReference type="InterPro" id="IPR038731">
    <property type="entry name" value="RgtA/B/C-like"/>
</dbReference>
<reference evidence="10 11" key="1">
    <citation type="submission" date="2016-10" db="EMBL/GenBank/DDBJ databases">
        <authorList>
            <person name="de Groot N.N."/>
        </authorList>
    </citation>
    <scope>NUCLEOTIDE SEQUENCE [LARGE SCALE GENOMIC DNA]</scope>
    <source>
        <strain evidence="10 11">47C3B</strain>
    </source>
</reference>
<keyword evidence="4 10" id="KW-0808">Transferase</keyword>
<feature type="transmembrane region" description="Helical" evidence="8">
    <location>
        <begin position="415"/>
        <end position="434"/>
    </location>
</feature>
<accession>A0A1G7J5V3</accession>
<dbReference type="GO" id="GO:0005886">
    <property type="term" value="C:plasma membrane"/>
    <property type="evidence" value="ECO:0007669"/>
    <property type="project" value="UniProtKB-SubCell"/>
</dbReference>
<dbReference type="STRING" id="1391627.SAMN05216464_11463"/>
<organism evidence="10 11">
    <name type="scientific">Mucilaginibacter pineti</name>
    <dbReference type="NCBI Taxonomy" id="1391627"/>
    <lineage>
        <taxon>Bacteria</taxon>
        <taxon>Pseudomonadati</taxon>
        <taxon>Bacteroidota</taxon>
        <taxon>Sphingobacteriia</taxon>
        <taxon>Sphingobacteriales</taxon>
        <taxon>Sphingobacteriaceae</taxon>
        <taxon>Mucilaginibacter</taxon>
    </lineage>
</organism>
<feature type="transmembrane region" description="Helical" evidence="8">
    <location>
        <begin position="82"/>
        <end position="103"/>
    </location>
</feature>
<feature type="transmembrane region" description="Helical" evidence="8">
    <location>
        <begin position="161"/>
        <end position="193"/>
    </location>
</feature>
<evidence type="ECO:0000256" key="4">
    <source>
        <dbReference type="ARBA" id="ARBA00022679"/>
    </source>
</evidence>
<gene>
    <name evidence="10" type="ORF">SAMN05216464_11463</name>
</gene>
<dbReference type="PANTHER" id="PTHR33908">
    <property type="entry name" value="MANNOSYLTRANSFERASE YKCB-RELATED"/>
    <property type="match status" value="1"/>
</dbReference>